<accession>A0A6J6B4A7</accession>
<evidence type="ECO:0000313" key="14">
    <source>
        <dbReference type="EMBL" id="CAB4533199.1"/>
    </source>
</evidence>
<evidence type="ECO:0000259" key="13">
    <source>
        <dbReference type="Pfam" id="PF01435"/>
    </source>
</evidence>
<feature type="transmembrane region" description="Helical" evidence="12">
    <location>
        <begin position="217"/>
        <end position="244"/>
    </location>
</feature>
<evidence type="ECO:0000256" key="3">
    <source>
        <dbReference type="ARBA" id="ARBA00022475"/>
    </source>
</evidence>
<name>A0A6J6B4A7_9ZZZZ</name>
<dbReference type="PANTHER" id="PTHR43221:SF1">
    <property type="entry name" value="PROTEASE HTPX"/>
    <property type="match status" value="1"/>
</dbReference>
<dbReference type="EMBL" id="CAEZSE010000058">
    <property type="protein sequence ID" value="CAB4533199.1"/>
    <property type="molecule type" value="Genomic_DNA"/>
</dbReference>
<evidence type="ECO:0000256" key="8">
    <source>
        <dbReference type="ARBA" id="ARBA00022833"/>
    </source>
</evidence>
<feature type="transmembrane region" description="Helical" evidence="12">
    <location>
        <begin position="66"/>
        <end position="84"/>
    </location>
</feature>
<dbReference type="Gene3D" id="3.30.2010.10">
    <property type="entry name" value="Metalloproteases ('zincins'), catalytic domain"/>
    <property type="match status" value="1"/>
</dbReference>
<evidence type="ECO:0000256" key="7">
    <source>
        <dbReference type="ARBA" id="ARBA00022801"/>
    </source>
</evidence>
<keyword evidence="9 12" id="KW-1133">Transmembrane helix</keyword>
<comment type="cofactor">
    <cofactor evidence="1">
        <name>Zn(2+)</name>
        <dbReference type="ChEBI" id="CHEBI:29105"/>
    </cofactor>
</comment>
<evidence type="ECO:0000256" key="1">
    <source>
        <dbReference type="ARBA" id="ARBA00001947"/>
    </source>
</evidence>
<gene>
    <name evidence="14" type="ORF">UFOPK1353_00476</name>
</gene>
<dbReference type="PANTHER" id="PTHR43221">
    <property type="entry name" value="PROTEASE HTPX"/>
    <property type="match status" value="1"/>
</dbReference>
<evidence type="ECO:0000256" key="11">
    <source>
        <dbReference type="ARBA" id="ARBA00023136"/>
    </source>
</evidence>
<keyword evidence="10" id="KW-0482">Metalloprotease</keyword>
<proteinExistence type="predicted"/>
<dbReference type="GO" id="GO:0006508">
    <property type="term" value="P:proteolysis"/>
    <property type="evidence" value="ECO:0007669"/>
    <property type="project" value="UniProtKB-KW"/>
</dbReference>
<dbReference type="InterPro" id="IPR001915">
    <property type="entry name" value="Peptidase_M48"/>
</dbReference>
<evidence type="ECO:0000256" key="9">
    <source>
        <dbReference type="ARBA" id="ARBA00022989"/>
    </source>
</evidence>
<protein>
    <submittedName>
        <fullName evidence="14">Unannotated protein</fullName>
    </submittedName>
</protein>
<evidence type="ECO:0000256" key="12">
    <source>
        <dbReference type="SAM" id="Phobius"/>
    </source>
</evidence>
<dbReference type="Pfam" id="PF01435">
    <property type="entry name" value="Peptidase_M48"/>
    <property type="match status" value="1"/>
</dbReference>
<keyword evidence="8" id="KW-0862">Zinc</keyword>
<keyword evidence="7" id="KW-0378">Hydrolase</keyword>
<evidence type="ECO:0000256" key="10">
    <source>
        <dbReference type="ARBA" id="ARBA00023049"/>
    </source>
</evidence>
<keyword evidence="11 12" id="KW-0472">Membrane</keyword>
<dbReference type="GO" id="GO:0005886">
    <property type="term" value="C:plasma membrane"/>
    <property type="evidence" value="ECO:0007669"/>
    <property type="project" value="UniProtKB-SubCell"/>
</dbReference>
<dbReference type="AlphaFoldDB" id="A0A6J6B4A7"/>
<feature type="domain" description="Peptidase M48" evidence="13">
    <location>
        <begin position="105"/>
        <end position="311"/>
    </location>
</feature>
<sequence length="320" mass="35335">MIQIYKAFEPQLPSLAYCWSTCYVTTAKRQVEMAAITSLAPVAALFPTWLVAIGILWIPFWRFTDVSYSLFAFAAIAMGIVLFSKSVQKIFLARLLGARQPNNAEAATLYQAWRRVAKANHISLDSFVLKVVDTGEINAFASGGHLLVVSSFAVNQLDNNELTGVLAHELSHHLGSHTVALTIAQWLSMPILLLAKIGFFLQFIAETITNTFGSRLRIIRLIGLLTAAALTVVSSLFVAGLVVAQSLSNAVGHGSEFQADRRVVQMGFGRELLTALKRVETDSYFFDEVTKSSLMVSSHPPAEERIKRLESLMRIEDPFR</sequence>
<dbReference type="GO" id="GO:0046872">
    <property type="term" value="F:metal ion binding"/>
    <property type="evidence" value="ECO:0007669"/>
    <property type="project" value="UniProtKB-KW"/>
</dbReference>
<keyword evidence="5 12" id="KW-0812">Transmembrane</keyword>
<reference evidence="14" key="1">
    <citation type="submission" date="2020-05" db="EMBL/GenBank/DDBJ databases">
        <authorList>
            <person name="Chiriac C."/>
            <person name="Salcher M."/>
            <person name="Ghai R."/>
            <person name="Kavagutti S V."/>
        </authorList>
    </citation>
    <scope>NUCLEOTIDE SEQUENCE</scope>
</reference>
<evidence type="ECO:0000256" key="4">
    <source>
        <dbReference type="ARBA" id="ARBA00022670"/>
    </source>
</evidence>
<comment type="subcellular location">
    <subcellularLocation>
        <location evidence="2">Cell membrane</location>
        <topology evidence="2">Multi-pass membrane protein</topology>
    </subcellularLocation>
</comment>
<dbReference type="GO" id="GO:0004222">
    <property type="term" value="F:metalloendopeptidase activity"/>
    <property type="evidence" value="ECO:0007669"/>
    <property type="project" value="InterPro"/>
</dbReference>
<evidence type="ECO:0000256" key="6">
    <source>
        <dbReference type="ARBA" id="ARBA00022723"/>
    </source>
</evidence>
<organism evidence="14">
    <name type="scientific">freshwater metagenome</name>
    <dbReference type="NCBI Taxonomy" id="449393"/>
    <lineage>
        <taxon>unclassified sequences</taxon>
        <taxon>metagenomes</taxon>
        <taxon>ecological metagenomes</taxon>
    </lineage>
</organism>
<evidence type="ECO:0000256" key="2">
    <source>
        <dbReference type="ARBA" id="ARBA00004651"/>
    </source>
</evidence>
<keyword evidence="4" id="KW-0645">Protease</keyword>
<keyword evidence="3" id="KW-1003">Cell membrane</keyword>
<feature type="transmembrane region" description="Helical" evidence="12">
    <location>
        <begin position="38"/>
        <end position="60"/>
    </location>
</feature>
<evidence type="ECO:0000256" key="5">
    <source>
        <dbReference type="ARBA" id="ARBA00022692"/>
    </source>
</evidence>
<keyword evidence="6" id="KW-0479">Metal-binding</keyword>
<dbReference type="InterPro" id="IPR050083">
    <property type="entry name" value="HtpX_protease"/>
</dbReference>